<evidence type="ECO:0000313" key="2">
    <source>
        <dbReference type="EMBL" id="GGH43598.1"/>
    </source>
</evidence>
<feature type="transmembrane region" description="Helical" evidence="1">
    <location>
        <begin position="36"/>
        <end position="57"/>
    </location>
</feature>
<keyword evidence="1" id="KW-0812">Transmembrane</keyword>
<evidence type="ECO:0000313" key="3">
    <source>
        <dbReference type="Proteomes" id="UP000652153"/>
    </source>
</evidence>
<sequence>MSLDRIKNTIRDNYLGDIFLTGSIDSENSRHVLKVISVRIILKSFILATIFNLDYIIDSILKLK</sequence>
<evidence type="ECO:0000256" key="1">
    <source>
        <dbReference type="SAM" id="Phobius"/>
    </source>
</evidence>
<proteinExistence type="predicted"/>
<organism evidence="2 3">
    <name type="scientific">Paenibacillus silvae</name>
    <dbReference type="NCBI Taxonomy" id="1325358"/>
    <lineage>
        <taxon>Bacteria</taxon>
        <taxon>Bacillati</taxon>
        <taxon>Bacillota</taxon>
        <taxon>Bacilli</taxon>
        <taxon>Bacillales</taxon>
        <taxon>Paenibacillaceae</taxon>
        <taxon>Paenibacillus</taxon>
    </lineage>
</organism>
<keyword evidence="1" id="KW-0472">Membrane</keyword>
<accession>A0ABQ1YYK0</accession>
<dbReference type="Proteomes" id="UP000652153">
    <property type="component" value="Unassembled WGS sequence"/>
</dbReference>
<keyword evidence="1" id="KW-1133">Transmembrane helix</keyword>
<name>A0ABQ1YYK0_9BACL</name>
<comment type="caution">
    <text evidence="2">The sequence shown here is derived from an EMBL/GenBank/DDBJ whole genome shotgun (WGS) entry which is preliminary data.</text>
</comment>
<keyword evidence="3" id="KW-1185">Reference proteome</keyword>
<reference evidence="3" key="1">
    <citation type="journal article" date="2019" name="Int. J. Syst. Evol. Microbiol.">
        <title>The Global Catalogue of Microorganisms (GCM) 10K type strain sequencing project: providing services to taxonomists for standard genome sequencing and annotation.</title>
        <authorList>
            <consortium name="The Broad Institute Genomics Platform"/>
            <consortium name="The Broad Institute Genome Sequencing Center for Infectious Disease"/>
            <person name="Wu L."/>
            <person name="Ma J."/>
        </authorList>
    </citation>
    <scope>NUCLEOTIDE SEQUENCE [LARGE SCALE GENOMIC DNA]</scope>
    <source>
        <strain evidence="3">CGMCC 1.12770</strain>
    </source>
</reference>
<protein>
    <submittedName>
        <fullName evidence="2">Uncharacterized protein</fullName>
    </submittedName>
</protein>
<gene>
    <name evidence="2" type="ORF">GCM10008014_04460</name>
</gene>
<dbReference type="EMBL" id="BMFU01000001">
    <property type="protein sequence ID" value="GGH43598.1"/>
    <property type="molecule type" value="Genomic_DNA"/>
</dbReference>